<protein>
    <recommendedName>
        <fullName evidence="4">Right handed beta helix domain-containing protein</fullName>
    </recommendedName>
</protein>
<dbReference type="RefSeq" id="WP_157361339.1">
    <property type="nucleotide sequence ID" value="NZ_WOWS01000001.1"/>
</dbReference>
<sequence length="523" mass="58258">MKRLLSFILCFGILLFWSSCRDDFEFSPSTGNLEFAQDTIYLDTVFTDIGSSTYSLKVYNRSDDDIVIPTVQLENGINSFYRMNVDGQTGLEGEQEGKFFEDVELLANDSLFIFIETTIDISTLSSLENQFLYTDKILFDSGSNQQDIDVVTLVKDAVFIYPARDEDTNIIETLTFDVDGDGTPDETTLQGRFLSDEELTFTNEKPYVIYGYAGVGTGKTLTMEAGVRVHFHADSGIIVTDGATLNINGDISSDLDTLENEVILEGDRLEPLYEDIPGQWGTIWLYNGSENNTINYATIKNGTIGVLAEGNQNDVNDKLTITNSQIYNFSSFGVLGRATSINAENLVTNNCGQSSVAATFGGKYNFTHCTIANYWNSSFRDYPALLLNDYVVDDDNTVFTNDLIEANFNNCIIYGNDNPEFTIESAGSVFNFKFNNCLLRFNNSTLSGTDLYDFDDDSFYENNVFNEDPDFEDAFENLMRIGENSGAININTTTFGVDNDILGNSRTSNSIDAGAYIFTTFED</sequence>
<evidence type="ECO:0000313" key="2">
    <source>
        <dbReference type="EMBL" id="MUU76889.1"/>
    </source>
</evidence>
<feature type="signal peptide" evidence="1">
    <location>
        <begin position="1"/>
        <end position="21"/>
    </location>
</feature>
<dbReference type="PROSITE" id="PS51257">
    <property type="entry name" value="PROKAR_LIPOPROTEIN"/>
    <property type="match status" value="1"/>
</dbReference>
<gene>
    <name evidence="2" type="ORF">GN138_00385</name>
</gene>
<proteinExistence type="predicted"/>
<organism evidence="2 3">
    <name type="scientific">Winogradskyella endarachnes</name>
    <dbReference type="NCBI Taxonomy" id="2681965"/>
    <lineage>
        <taxon>Bacteria</taxon>
        <taxon>Pseudomonadati</taxon>
        <taxon>Bacteroidota</taxon>
        <taxon>Flavobacteriia</taxon>
        <taxon>Flavobacteriales</taxon>
        <taxon>Flavobacteriaceae</taxon>
        <taxon>Winogradskyella</taxon>
    </lineage>
</organism>
<dbReference type="EMBL" id="WOWS01000001">
    <property type="protein sequence ID" value="MUU76889.1"/>
    <property type="molecule type" value="Genomic_DNA"/>
</dbReference>
<name>A0A6L6U4V5_9FLAO</name>
<comment type="caution">
    <text evidence="2">The sequence shown here is derived from an EMBL/GenBank/DDBJ whole genome shotgun (WGS) entry which is preliminary data.</text>
</comment>
<keyword evidence="1" id="KW-0732">Signal</keyword>
<evidence type="ECO:0000313" key="3">
    <source>
        <dbReference type="Proteomes" id="UP000478208"/>
    </source>
</evidence>
<evidence type="ECO:0000256" key="1">
    <source>
        <dbReference type="SAM" id="SignalP"/>
    </source>
</evidence>
<dbReference type="AlphaFoldDB" id="A0A6L6U4V5"/>
<dbReference type="Proteomes" id="UP000478208">
    <property type="component" value="Unassembled WGS sequence"/>
</dbReference>
<accession>A0A6L6U4V5</accession>
<keyword evidence="3" id="KW-1185">Reference proteome</keyword>
<evidence type="ECO:0008006" key="4">
    <source>
        <dbReference type="Google" id="ProtNLM"/>
    </source>
</evidence>
<reference evidence="2 3" key="1">
    <citation type="submission" date="2019-12" db="EMBL/GenBank/DDBJ databases">
        <authorList>
            <person name="Li J."/>
        </authorList>
    </citation>
    <scope>NUCLEOTIDE SEQUENCE [LARGE SCALE GENOMIC DNA]</scope>
    <source>
        <strain evidence="2 3">HL2-2</strain>
    </source>
</reference>
<feature type="chain" id="PRO_5026987385" description="Right handed beta helix domain-containing protein" evidence="1">
    <location>
        <begin position="22"/>
        <end position="523"/>
    </location>
</feature>